<dbReference type="InterPro" id="IPR001304">
    <property type="entry name" value="C-type_lectin-like"/>
</dbReference>
<sequence>MFRENLDIVSQVNYYHASDLCRENQGHLVSTRTTEKMQLIQSFMNADIPNIWIGANDIQQEGTFVWEDDGSPMTAQQQLELFRPGEPSDGGPGNTEDCVSLYYRIPNLNDATCHSTYAFVCEMQIVVTSSQAVSLELPVLLSSSIQD</sequence>
<dbReference type="AlphaFoldDB" id="A0AAV4HAR5"/>
<keyword evidence="1" id="KW-1015">Disulfide bond</keyword>
<evidence type="ECO:0000256" key="1">
    <source>
        <dbReference type="ARBA" id="ARBA00023157"/>
    </source>
</evidence>
<dbReference type="Gene3D" id="3.10.100.10">
    <property type="entry name" value="Mannose-Binding Protein A, subunit A"/>
    <property type="match status" value="1"/>
</dbReference>
<comment type="caution">
    <text evidence="3">The sequence shown here is derived from an EMBL/GenBank/DDBJ whole genome shotgun (WGS) entry which is preliminary data.</text>
</comment>
<evidence type="ECO:0000313" key="3">
    <source>
        <dbReference type="EMBL" id="GFR93870.1"/>
    </source>
</evidence>
<evidence type="ECO:0000259" key="2">
    <source>
        <dbReference type="PROSITE" id="PS50041"/>
    </source>
</evidence>
<proteinExistence type="predicted"/>
<dbReference type="InterPro" id="IPR050111">
    <property type="entry name" value="C-type_lectin/snaclec_domain"/>
</dbReference>
<dbReference type="PANTHER" id="PTHR22803">
    <property type="entry name" value="MANNOSE, PHOSPHOLIPASE, LECTIN RECEPTOR RELATED"/>
    <property type="match status" value="1"/>
</dbReference>
<organism evidence="3 4">
    <name type="scientific">Elysia marginata</name>
    <dbReference type="NCBI Taxonomy" id="1093978"/>
    <lineage>
        <taxon>Eukaryota</taxon>
        <taxon>Metazoa</taxon>
        <taxon>Spiralia</taxon>
        <taxon>Lophotrochozoa</taxon>
        <taxon>Mollusca</taxon>
        <taxon>Gastropoda</taxon>
        <taxon>Heterobranchia</taxon>
        <taxon>Euthyneura</taxon>
        <taxon>Panpulmonata</taxon>
        <taxon>Sacoglossa</taxon>
        <taxon>Placobranchoidea</taxon>
        <taxon>Plakobranchidae</taxon>
        <taxon>Elysia</taxon>
    </lineage>
</organism>
<dbReference type="PROSITE" id="PS00615">
    <property type="entry name" value="C_TYPE_LECTIN_1"/>
    <property type="match status" value="1"/>
</dbReference>
<gene>
    <name evidence="3" type="ORF">ElyMa_002654100</name>
</gene>
<dbReference type="Proteomes" id="UP000762676">
    <property type="component" value="Unassembled WGS sequence"/>
</dbReference>
<dbReference type="InterPro" id="IPR016187">
    <property type="entry name" value="CTDL_fold"/>
</dbReference>
<reference evidence="3 4" key="1">
    <citation type="journal article" date="2021" name="Elife">
        <title>Chloroplast acquisition without the gene transfer in kleptoplastic sea slugs, Plakobranchus ocellatus.</title>
        <authorList>
            <person name="Maeda T."/>
            <person name="Takahashi S."/>
            <person name="Yoshida T."/>
            <person name="Shimamura S."/>
            <person name="Takaki Y."/>
            <person name="Nagai Y."/>
            <person name="Toyoda A."/>
            <person name="Suzuki Y."/>
            <person name="Arimoto A."/>
            <person name="Ishii H."/>
            <person name="Satoh N."/>
            <person name="Nishiyama T."/>
            <person name="Hasebe M."/>
            <person name="Maruyama T."/>
            <person name="Minagawa J."/>
            <person name="Obokata J."/>
            <person name="Shigenobu S."/>
        </authorList>
    </citation>
    <scope>NUCLEOTIDE SEQUENCE [LARGE SCALE GENOMIC DNA]</scope>
</reference>
<dbReference type="InterPro" id="IPR018378">
    <property type="entry name" value="C-type_lectin_CS"/>
</dbReference>
<evidence type="ECO:0000313" key="4">
    <source>
        <dbReference type="Proteomes" id="UP000762676"/>
    </source>
</evidence>
<dbReference type="SUPFAM" id="SSF56436">
    <property type="entry name" value="C-type lectin-like"/>
    <property type="match status" value="1"/>
</dbReference>
<dbReference type="SMART" id="SM00034">
    <property type="entry name" value="CLECT"/>
    <property type="match status" value="1"/>
</dbReference>
<accession>A0AAV4HAR5</accession>
<keyword evidence="4" id="KW-1185">Reference proteome</keyword>
<dbReference type="CDD" id="cd00037">
    <property type="entry name" value="CLECT"/>
    <property type="match status" value="1"/>
</dbReference>
<dbReference type="InterPro" id="IPR016186">
    <property type="entry name" value="C-type_lectin-like/link_sf"/>
</dbReference>
<name>A0AAV4HAR5_9GAST</name>
<dbReference type="EMBL" id="BMAT01005477">
    <property type="protein sequence ID" value="GFR93870.1"/>
    <property type="molecule type" value="Genomic_DNA"/>
</dbReference>
<protein>
    <submittedName>
        <fullName evidence="3">C-type lectin</fullName>
    </submittedName>
</protein>
<dbReference type="PROSITE" id="PS50041">
    <property type="entry name" value="C_TYPE_LECTIN_2"/>
    <property type="match status" value="1"/>
</dbReference>
<feature type="domain" description="C-type lectin" evidence="2">
    <location>
        <begin position="1"/>
        <end position="122"/>
    </location>
</feature>
<dbReference type="Pfam" id="PF00059">
    <property type="entry name" value="Lectin_C"/>
    <property type="match status" value="1"/>
</dbReference>